<dbReference type="RefSeq" id="WP_240589992.1">
    <property type="nucleotide sequence ID" value="NZ_JAKUDL010000001.1"/>
</dbReference>
<dbReference type="PROSITE" id="PS51832">
    <property type="entry name" value="HD_GYP"/>
    <property type="match status" value="1"/>
</dbReference>
<dbReference type="Pfam" id="PF13487">
    <property type="entry name" value="HD_5"/>
    <property type="match status" value="1"/>
</dbReference>
<evidence type="ECO:0000313" key="4">
    <source>
        <dbReference type="Proteomes" id="UP001297581"/>
    </source>
</evidence>
<comment type="caution">
    <text evidence="3">The sequence shown here is derived from an EMBL/GenBank/DDBJ whole genome shotgun (WGS) entry which is preliminary data.</text>
</comment>
<accession>A0AAJ1BEV6</accession>
<feature type="transmembrane region" description="Helical" evidence="1">
    <location>
        <begin position="102"/>
        <end position="120"/>
    </location>
</feature>
<keyword evidence="4" id="KW-1185">Reference proteome</keyword>
<dbReference type="InterPro" id="IPR052020">
    <property type="entry name" value="Cyclic_di-GMP/3'3'-cGAMP_PDE"/>
</dbReference>
<dbReference type="CDD" id="cd00077">
    <property type="entry name" value="HDc"/>
    <property type="match status" value="1"/>
</dbReference>
<dbReference type="Gene3D" id="1.10.3210.10">
    <property type="entry name" value="Hypothetical protein af1432"/>
    <property type="match status" value="1"/>
</dbReference>
<keyword evidence="1" id="KW-0812">Transmembrane</keyword>
<protein>
    <submittedName>
        <fullName evidence="3">HD domain-containing protein</fullName>
    </submittedName>
</protein>
<gene>
    <name evidence="3" type="ORF">MJ923_04035</name>
</gene>
<dbReference type="InterPro" id="IPR048437">
    <property type="entry name" value="MASE11"/>
</dbReference>
<keyword evidence="1" id="KW-0472">Membrane</keyword>
<evidence type="ECO:0000259" key="2">
    <source>
        <dbReference type="PROSITE" id="PS51832"/>
    </source>
</evidence>
<sequence>MSTLSRDEHPTDLAHWRQIIFRRLFGAMAIICIPVYFTSVYLCMKQGFWSMVVVDTLAYLMLLALLLFPELEDRQRYLLGSLLCYGIGVAFIWAIGPTGAGFFWLFMFPLIATLLLGSRMGFASQGLAALTLIITAIAYGNHWLPWPPLPEYSLEIYLVVMLNFLVINAMLCFGTGYLTDKLAQSLERTNASRRATVLGLARVSSYRTSEKARHLDRIAIASEKLAEALLHSPHKPEELTPVFAEHIGLSATLHDIGMIGLPDSLQSKMLELTPSMEQDRYKHTQIGERLLADLQKEAPDCMLLELARDIAAYHHERWDGEGFPGKLRGKTIPLAARIVSLVDIFDDLLCHPDERLRMSFTEALAHLKGLKGTALDPLLVDTFLADPGMKAIWEEPAIYRQGTD</sequence>
<feature type="transmembrane region" description="Helical" evidence="1">
    <location>
        <begin position="127"/>
        <end position="144"/>
    </location>
</feature>
<organism evidence="3 4">
    <name type="scientific">Shewanella zhuhaiensis</name>
    <dbReference type="NCBI Taxonomy" id="2919576"/>
    <lineage>
        <taxon>Bacteria</taxon>
        <taxon>Pseudomonadati</taxon>
        <taxon>Pseudomonadota</taxon>
        <taxon>Gammaproteobacteria</taxon>
        <taxon>Alteromonadales</taxon>
        <taxon>Shewanellaceae</taxon>
        <taxon>Shewanella</taxon>
    </lineage>
</organism>
<dbReference type="SUPFAM" id="SSF109604">
    <property type="entry name" value="HD-domain/PDEase-like"/>
    <property type="match status" value="1"/>
</dbReference>
<feature type="transmembrane region" description="Helical" evidence="1">
    <location>
        <begin position="48"/>
        <end position="68"/>
    </location>
</feature>
<dbReference type="InterPro" id="IPR003607">
    <property type="entry name" value="HD/PDEase_dom"/>
</dbReference>
<dbReference type="PANTHER" id="PTHR45228">
    <property type="entry name" value="CYCLIC DI-GMP PHOSPHODIESTERASE TM_0186-RELATED"/>
    <property type="match status" value="1"/>
</dbReference>
<reference evidence="3 4" key="1">
    <citation type="submission" date="2022-02" db="EMBL/GenBank/DDBJ databases">
        <title>The genome sequence of Shewanella sp. 3B26.</title>
        <authorList>
            <person name="Du J."/>
        </authorList>
    </citation>
    <scope>NUCLEOTIDE SEQUENCE [LARGE SCALE GENOMIC DNA]</scope>
    <source>
        <strain evidence="3 4">3B26</strain>
    </source>
</reference>
<feature type="domain" description="HD-GYP" evidence="2">
    <location>
        <begin position="189"/>
        <end position="399"/>
    </location>
</feature>
<evidence type="ECO:0000313" key="3">
    <source>
        <dbReference type="EMBL" id="MCH4293471.1"/>
    </source>
</evidence>
<dbReference type="PANTHER" id="PTHR45228:SF5">
    <property type="entry name" value="CYCLIC DI-GMP PHOSPHODIESTERASE VC_1348-RELATED"/>
    <property type="match status" value="1"/>
</dbReference>
<dbReference type="EMBL" id="JAKUDL010000001">
    <property type="protein sequence ID" value="MCH4293471.1"/>
    <property type="molecule type" value="Genomic_DNA"/>
</dbReference>
<dbReference type="Pfam" id="PF20969">
    <property type="entry name" value="MASE11"/>
    <property type="match status" value="1"/>
</dbReference>
<name>A0AAJ1BEV6_9GAMM</name>
<dbReference type="AlphaFoldDB" id="A0AAJ1BEV6"/>
<keyword evidence="1" id="KW-1133">Transmembrane helix</keyword>
<feature type="transmembrane region" description="Helical" evidence="1">
    <location>
        <begin position="20"/>
        <end position="42"/>
    </location>
</feature>
<dbReference type="Proteomes" id="UP001297581">
    <property type="component" value="Unassembled WGS sequence"/>
</dbReference>
<feature type="transmembrane region" description="Helical" evidence="1">
    <location>
        <begin position="77"/>
        <end position="96"/>
    </location>
</feature>
<feature type="transmembrane region" description="Helical" evidence="1">
    <location>
        <begin position="156"/>
        <end position="178"/>
    </location>
</feature>
<dbReference type="InterPro" id="IPR037522">
    <property type="entry name" value="HD_GYP_dom"/>
</dbReference>
<proteinExistence type="predicted"/>
<evidence type="ECO:0000256" key="1">
    <source>
        <dbReference type="SAM" id="Phobius"/>
    </source>
</evidence>
<dbReference type="GO" id="GO:0008081">
    <property type="term" value="F:phosphoric diester hydrolase activity"/>
    <property type="evidence" value="ECO:0007669"/>
    <property type="project" value="UniProtKB-ARBA"/>
</dbReference>